<dbReference type="InterPro" id="IPR036388">
    <property type="entry name" value="WH-like_DNA-bd_sf"/>
</dbReference>
<dbReference type="OrthoDB" id="9076738at2"/>
<keyword evidence="3" id="KW-0238">DNA-binding</keyword>
<evidence type="ECO:0000313" key="5">
    <source>
        <dbReference type="EMBL" id="ARN19767.1"/>
    </source>
</evidence>
<organism evidence="5 6">
    <name type="scientific">Piscinibacter gummiphilus</name>
    <dbReference type="NCBI Taxonomy" id="946333"/>
    <lineage>
        <taxon>Bacteria</taxon>
        <taxon>Pseudomonadati</taxon>
        <taxon>Pseudomonadota</taxon>
        <taxon>Betaproteobacteria</taxon>
        <taxon>Burkholderiales</taxon>
        <taxon>Sphaerotilaceae</taxon>
        <taxon>Piscinibacter</taxon>
    </lineage>
</organism>
<dbReference type="EMBL" id="CP015118">
    <property type="protein sequence ID" value="ARN19767.1"/>
    <property type="molecule type" value="Genomic_DNA"/>
</dbReference>
<dbReference type="InterPro" id="IPR005119">
    <property type="entry name" value="LysR_subst-bd"/>
</dbReference>
<dbReference type="InterPro" id="IPR000847">
    <property type="entry name" value="LysR_HTH_N"/>
</dbReference>
<evidence type="ECO:0000256" key="2">
    <source>
        <dbReference type="ARBA" id="ARBA00023015"/>
    </source>
</evidence>
<dbReference type="RefSeq" id="WP_085750035.1">
    <property type="nucleotide sequence ID" value="NZ_BSPR01000008.1"/>
</dbReference>
<dbReference type="PANTHER" id="PTHR30537">
    <property type="entry name" value="HTH-TYPE TRANSCRIPTIONAL REGULATOR"/>
    <property type="match status" value="1"/>
</dbReference>
<dbReference type="SUPFAM" id="SSF53850">
    <property type="entry name" value="Periplasmic binding protein-like II"/>
    <property type="match status" value="1"/>
</dbReference>
<dbReference type="Pfam" id="PF00126">
    <property type="entry name" value="HTH_1"/>
    <property type="match status" value="1"/>
</dbReference>
<dbReference type="KEGG" id="rgu:A4W93_07495"/>
<dbReference type="SUPFAM" id="SSF46785">
    <property type="entry name" value="Winged helix' DNA-binding domain"/>
    <property type="match status" value="1"/>
</dbReference>
<dbReference type="GO" id="GO:0006351">
    <property type="term" value="P:DNA-templated transcription"/>
    <property type="evidence" value="ECO:0007669"/>
    <property type="project" value="TreeGrafter"/>
</dbReference>
<reference evidence="5 6" key="1">
    <citation type="submission" date="2016-04" db="EMBL/GenBank/DDBJ databases">
        <title>Complete genome sequence of natural rubber-degrading, novel Gram-negative bacterium, Rhizobacter gummiphilus strain NS21.</title>
        <authorList>
            <person name="Tabata M."/>
            <person name="Kasai D."/>
            <person name="Fukuda M."/>
        </authorList>
    </citation>
    <scope>NUCLEOTIDE SEQUENCE [LARGE SCALE GENOMIC DNA]</scope>
    <source>
        <strain evidence="5 6">NS21</strain>
    </source>
</reference>
<accession>A0A1W6L6E6</accession>
<dbReference type="FunFam" id="1.10.10.10:FF:000001">
    <property type="entry name" value="LysR family transcriptional regulator"/>
    <property type="match status" value="1"/>
</dbReference>
<gene>
    <name evidence="5" type="ORF">A4W93_07495</name>
</gene>
<evidence type="ECO:0000256" key="3">
    <source>
        <dbReference type="ARBA" id="ARBA00023125"/>
    </source>
</evidence>
<dbReference type="GO" id="GO:0003700">
    <property type="term" value="F:DNA-binding transcription factor activity"/>
    <property type="evidence" value="ECO:0007669"/>
    <property type="project" value="InterPro"/>
</dbReference>
<dbReference type="PROSITE" id="PS50931">
    <property type="entry name" value="HTH_LYSR"/>
    <property type="match status" value="1"/>
</dbReference>
<evidence type="ECO:0000256" key="4">
    <source>
        <dbReference type="ARBA" id="ARBA00023163"/>
    </source>
</evidence>
<dbReference type="InterPro" id="IPR036390">
    <property type="entry name" value="WH_DNA-bd_sf"/>
</dbReference>
<dbReference type="Pfam" id="PF03466">
    <property type="entry name" value="LysR_substrate"/>
    <property type="match status" value="1"/>
</dbReference>
<keyword evidence="2" id="KW-0805">Transcription regulation</keyword>
<proteinExistence type="inferred from homology"/>
<sequence length="301" mass="33117">MELDALRTFVKVAELASFTRAAEQLGMPKARVSTTVQGLETQLGTRLLHRTTRSVRLTPDGEAFVERAAALLADAEQVQSMFQQGPGSLKGRLRIDLPTRIARTAVIPRLPEFLALHPGLAIELSTTDRRVDVIDGGFDCVLRIGTLDDSNLVARPVGHMRMVNCASPAYLEAFGTPKRLDDLAHHRLVRYSQTLDARPPGWEYPDGKGWKLLDMDGVITVNNTDAYEAACLAGLGLIQAPLVGMTQHLAEGRLVEVLPKWRAKPMAVSLLYPGRRNLPRRVAVLMDWLVEVLAPYVSAGR</sequence>
<dbReference type="PANTHER" id="PTHR30537:SF72">
    <property type="entry name" value="LYSR FAMILY TRANSCRIPTIONAL REGULATOR"/>
    <property type="match status" value="1"/>
</dbReference>
<dbReference type="AlphaFoldDB" id="A0A1W6L6E6"/>
<dbReference type="Gene3D" id="1.10.10.10">
    <property type="entry name" value="Winged helix-like DNA-binding domain superfamily/Winged helix DNA-binding domain"/>
    <property type="match status" value="1"/>
</dbReference>
<dbReference type="GO" id="GO:0043565">
    <property type="term" value="F:sequence-specific DNA binding"/>
    <property type="evidence" value="ECO:0007669"/>
    <property type="project" value="TreeGrafter"/>
</dbReference>
<dbReference type="Proteomes" id="UP000193427">
    <property type="component" value="Chromosome"/>
</dbReference>
<evidence type="ECO:0000313" key="6">
    <source>
        <dbReference type="Proteomes" id="UP000193427"/>
    </source>
</evidence>
<dbReference type="STRING" id="946333.A4W93_07495"/>
<keyword evidence="6" id="KW-1185">Reference proteome</keyword>
<dbReference type="InterPro" id="IPR058163">
    <property type="entry name" value="LysR-type_TF_proteobact-type"/>
</dbReference>
<comment type="similarity">
    <text evidence="1">Belongs to the LysR transcriptional regulatory family.</text>
</comment>
<dbReference type="Gene3D" id="3.40.190.290">
    <property type="match status" value="1"/>
</dbReference>
<name>A0A1W6L6E6_9BURK</name>
<keyword evidence="4" id="KW-0804">Transcription</keyword>
<evidence type="ECO:0000256" key="1">
    <source>
        <dbReference type="ARBA" id="ARBA00009437"/>
    </source>
</evidence>
<dbReference type="CDD" id="cd08472">
    <property type="entry name" value="PBP2_CrgA_like_3"/>
    <property type="match status" value="1"/>
</dbReference>
<protein>
    <submittedName>
        <fullName evidence="5">Transcriptional regulator</fullName>
    </submittedName>
</protein>
<dbReference type="FunFam" id="3.40.190.290:FF:000001">
    <property type="entry name" value="Transcriptional regulator, LysR family"/>
    <property type="match status" value="1"/>
</dbReference>